<dbReference type="EMBL" id="JARGDN010000002">
    <property type="protein sequence ID" value="MDG9732640.1"/>
    <property type="molecule type" value="Genomic_DNA"/>
</dbReference>
<accession>A0A5B8SZF8</accession>
<evidence type="ECO:0000259" key="4">
    <source>
        <dbReference type="SMART" id="SM00382"/>
    </source>
</evidence>
<gene>
    <name evidence="5" type="primary">comGA</name>
    <name evidence="6" type="ORF">FGL85_04730</name>
    <name evidence="5" type="ORF">P1N92_00725</name>
</gene>
<evidence type="ECO:0000256" key="3">
    <source>
        <dbReference type="ARBA" id="ARBA00022840"/>
    </source>
</evidence>
<keyword evidence="3" id="KW-0067">ATP-binding</keyword>
<dbReference type="GO" id="GO:0005524">
    <property type="term" value="F:ATP binding"/>
    <property type="evidence" value="ECO:0007669"/>
    <property type="project" value="UniProtKB-KW"/>
</dbReference>
<dbReference type="EMBL" id="CP042383">
    <property type="protein sequence ID" value="QEA41841.1"/>
    <property type="molecule type" value="Genomic_DNA"/>
</dbReference>
<evidence type="ECO:0000313" key="5">
    <source>
        <dbReference type="EMBL" id="MDG9732640.1"/>
    </source>
</evidence>
<dbReference type="KEGG" id="lpse:FGL85_04730"/>
<dbReference type="Proteomes" id="UP000321296">
    <property type="component" value="Chromosome"/>
</dbReference>
<reference evidence="5 8" key="2">
    <citation type="submission" date="2023-02" db="EMBL/GenBank/DDBJ databases">
        <title>Antimicrobial susceptibility testing and tentative epidemiological cut-off values for Lactobacillaceae family species intended for ingestion.</title>
        <authorList>
            <person name="Noehr-Meldgaard K."/>
            <person name="Struve C."/>
            <person name="Ingmer H."/>
            <person name="Koza A."/>
            <person name="Al-Nakeeb K."/>
            <person name="Agersoe Y."/>
        </authorList>
    </citation>
    <scope>NUCLEOTIDE SEQUENCE [LARGE SCALE GENOMIC DNA]</scope>
    <source>
        <strain evidence="5 8">DSM 20193</strain>
    </source>
</reference>
<evidence type="ECO:0000256" key="1">
    <source>
        <dbReference type="ARBA" id="ARBA00006611"/>
    </source>
</evidence>
<dbReference type="SUPFAM" id="SSF52540">
    <property type="entry name" value="P-loop containing nucleoside triphosphate hydrolases"/>
    <property type="match status" value="1"/>
</dbReference>
<dbReference type="PANTHER" id="PTHR30258:SF2">
    <property type="entry name" value="COMG OPERON PROTEIN 1"/>
    <property type="match status" value="1"/>
</dbReference>
<dbReference type="SMART" id="SM00382">
    <property type="entry name" value="AAA"/>
    <property type="match status" value="1"/>
</dbReference>
<reference evidence="6 7" key="1">
    <citation type="submission" date="2019-06" db="EMBL/GenBank/DDBJ databases">
        <title>Genome analyses of bacteria isolated from kimchi.</title>
        <authorList>
            <person name="Lee S."/>
            <person name="Ahn S."/>
            <person name="Roh S."/>
        </authorList>
    </citation>
    <scope>NUCLEOTIDE SEQUENCE [LARGE SCALE GENOMIC DNA]</scope>
    <source>
        <strain evidence="6 7">CBA3630</strain>
    </source>
</reference>
<dbReference type="PANTHER" id="PTHR30258">
    <property type="entry name" value="TYPE II SECRETION SYSTEM PROTEIN GSPE-RELATED"/>
    <property type="match status" value="1"/>
</dbReference>
<dbReference type="Pfam" id="PF00437">
    <property type="entry name" value="T2SSE"/>
    <property type="match status" value="1"/>
</dbReference>
<dbReference type="GO" id="GO:0016887">
    <property type="term" value="F:ATP hydrolysis activity"/>
    <property type="evidence" value="ECO:0007669"/>
    <property type="project" value="TreeGrafter"/>
</dbReference>
<dbReference type="GO" id="GO:0005886">
    <property type="term" value="C:plasma membrane"/>
    <property type="evidence" value="ECO:0007669"/>
    <property type="project" value="TreeGrafter"/>
</dbReference>
<organism evidence="6 7">
    <name type="scientific">Leuconostoc pseudomesenteroides</name>
    <dbReference type="NCBI Taxonomy" id="33968"/>
    <lineage>
        <taxon>Bacteria</taxon>
        <taxon>Bacillati</taxon>
        <taxon>Bacillota</taxon>
        <taxon>Bacilli</taxon>
        <taxon>Lactobacillales</taxon>
        <taxon>Lactobacillaceae</taxon>
        <taxon>Leuconostoc</taxon>
    </lineage>
</organism>
<dbReference type="RefSeq" id="WP_010278564.1">
    <property type="nucleotide sequence ID" value="NZ_CP042383.1"/>
</dbReference>
<proteinExistence type="inferred from homology"/>
<dbReference type="InterPro" id="IPR027417">
    <property type="entry name" value="P-loop_NTPase"/>
</dbReference>
<evidence type="ECO:0000256" key="2">
    <source>
        <dbReference type="ARBA" id="ARBA00022741"/>
    </source>
</evidence>
<dbReference type="Proteomes" id="UP001529201">
    <property type="component" value="Unassembled WGS sequence"/>
</dbReference>
<dbReference type="GeneID" id="64344155"/>
<feature type="domain" description="AAA+ ATPase" evidence="4">
    <location>
        <begin position="124"/>
        <end position="244"/>
    </location>
</feature>
<evidence type="ECO:0000313" key="8">
    <source>
        <dbReference type="Proteomes" id="UP001529201"/>
    </source>
</evidence>
<comment type="similarity">
    <text evidence="1">Belongs to the GSP E family.</text>
</comment>
<dbReference type="Gene3D" id="3.40.50.300">
    <property type="entry name" value="P-loop containing nucleotide triphosphate hydrolases"/>
    <property type="match status" value="1"/>
</dbReference>
<name>A0A5B8SZF8_LEUPS</name>
<dbReference type="AlphaFoldDB" id="A0A5B8SZF8"/>
<sequence>MIDDMLEKAKKQRVNDIYILPNDDNKYVIKFHMNGGLASKSNISDEDAEKLISAIKYRAKMNISERRRPQLGRFRGAHVWIRVSSVGDFLNRETVVLRLIYSEQHKQHWLSSKQFEQMQLGLPESGLFLISGPTGSGKTTTLYQLLQNIADNKLVLTIEDPVEIRNPNFVQLQVNEAAGIGYEALIKVALRHRPEILLIGEIRDYQTAKAVVQAALSGHLVISTIHAMSAREIVLRLLELGVDRNQLLAALTMVVYQRLVPMTSGNQAAIVDVLCGSDITMATGFTIQWQEVLDEAFLAGKITSATRTTFQSL</sequence>
<evidence type="ECO:0000313" key="6">
    <source>
        <dbReference type="EMBL" id="QEA41841.1"/>
    </source>
</evidence>
<keyword evidence="2" id="KW-0547">Nucleotide-binding</keyword>
<protein>
    <submittedName>
        <fullName evidence="5">Competence type IV pilus ATPase ComGA</fullName>
    </submittedName>
    <submittedName>
        <fullName evidence="6">Type II secretory pathway protein</fullName>
    </submittedName>
</protein>
<evidence type="ECO:0000313" key="7">
    <source>
        <dbReference type="Proteomes" id="UP000321296"/>
    </source>
</evidence>
<dbReference type="CDD" id="cd01129">
    <property type="entry name" value="PulE-GspE-like"/>
    <property type="match status" value="1"/>
</dbReference>
<dbReference type="InterPro" id="IPR003593">
    <property type="entry name" value="AAA+_ATPase"/>
</dbReference>
<dbReference type="InterPro" id="IPR001482">
    <property type="entry name" value="T2SS/T4SS_dom"/>
</dbReference>
<keyword evidence="8" id="KW-1185">Reference proteome</keyword>
<dbReference type="Gene3D" id="3.30.450.90">
    <property type="match status" value="1"/>
</dbReference>
<dbReference type="NCBIfam" id="NF041000">
    <property type="entry name" value="ATPase_ComGA"/>
    <property type="match status" value="1"/>
</dbReference>
<dbReference type="InterPro" id="IPR047667">
    <property type="entry name" value="ATPase_ComGA"/>
</dbReference>